<dbReference type="PANTHER" id="PTHR46124">
    <property type="entry name" value="D-AMINOACYL-TRNA DEACYLASE"/>
    <property type="match status" value="1"/>
</dbReference>
<dbReference type="FunFam" id="3.20.20.140:FF:000005">
    <property type="entry name" value="TatD family hydrolase"/>
    <property type="match status" value="1"/>
</dbReference>
<comment type="similarity">
    <text evidence="1">Belongs to the metallo-dependent hydrolases superfamily. TatD-type hydrolase family.</text>
</comment>
<dbReference type="AlphaFoldDB" id="A0A7C5P9I9"/>
<accession>A0A7C5P9I9</accession>
<feature type="binding site" evidence="4">
    <location>
        <position position="129"/>
    </location>
    <ligand>
        <name>a divalent metal cation</name>
        <dbReference type="ChEBI" id="CHEBI:60240"/>
        <label>2</label>
    </ligand>
</feature>
<dbReference type="GO" id="GO:0046872">
    <property type="term" value="F:metal ion binding"/>
    <property type="evidence" value="ECO:0007669"/>
    <property type="project" value="UniProtKB-KW"/>
</dbReference>
<proteinExistence type="inferred from homology"/>
<dbReference type="InterPro" id="IPR001130">
    <property type="entry name" value="TatD-like"/>
</dbReference>
<protein>
    <submittedName>
        <fullName evidence="5">TatD family deoxyribonuclease</fullName>
    </submittedName>
</protein>
<evidence type="ECO:0000313" key="5">
    <source>
        <dbReference type="EMBL" id="HHI65106.1"/>
    </source>
</evidence>
<dbReference type="InterPro" id="IPR032466">
    <property type="entry name" value="Metal_Hydrolase"/>
</dbReference>
<dbReference type="GO" id="GO:0004536">
    <property type="term" value="F:DNA nuclease activity"/>
    <property type="evidence" value="ECO:0007669"/>
    <property type="project" value="InterPro"/>
</dbReference>
<evidence type="ECO:0000256" key="1">
    <source>
        <dbReference type="ARBA" id="ARBA00009275"/>
    </source>
</evidence>
<keyword evidence="2 4" id="KW-0479">Metal-binding</keyword>
<feature type="binding site" evidence="4">
    <location>
        <position position="204"/>
    </location>
    <ligand>
        <name>a divalent metal cation</name>
        <dbReference type="ChEBI" id="CHEBI:60240"/>
        <label>1</label>
    </ligand>
</feature>
<dbReference type="PROSITE" id="PS01091">
    <property type="entry name" value="TATD_3"/>
    <property type="match status" value="1"/>
</dbReference>
<dbReference type="NCBIfam" id="TIGR00010">
    <property type="entry name" value="YchF/TatD family DNA exonuclease"/>
    <property type="match status" value="1"/>
</dbReference>
<dbReference type="InterPro" id="IPR018228">
    <property type="entry name" value="DNase_TatD-rel_CS"/>
</dbReference>
<evidence type="ECO:0000256" key="2">
    <source>
        <dbReference type="ARBA" id="ARBA00022723"/>
    </source>
</evidence>
<gene>
    <name evidence="5" type="ORF">ENL70_00980</name>
</gene>
<feature type="binding site" evidence="4">
    <location>
        <position position="93"/>
    </location>
    <ligand>
        <name>a divalent metal cation</name>
        <dbReference type="ChEBI" id="CHEBI:60240"/>
        <label>1</label>
    </ligand>
</feature>
<dbReference type="SUPFAM" id="SSF51556">
    <property type="entry name" value="Metallo-dependent hydrolases"/>
    <property type="match status" value="1"/>
</dbReference>
<sequence>MFFDIHLHLESDSFDLDREAVIKRAFDGQICLMVNVGSDLETSLKSVELSKSYSGRIFAVVGFHPHEAKFFDSNSYKAIKDLTSLESVLAIGEIGLDYHYNYSPRDVQINCFKKQLLLAREVGLPVVIHMREATKDTISILEAFNAESIGGVFHCFSGSVDTMKKVVSMNFFISFAGPITFLNSHKLRDVVKETPIERILVETDSPYLSPVPFRGKRNEPLNVREVVKAVSEIKKIELNDLKSILCTNLLNAFPKLKLFKNNCLFDCLS</sequence>
<organism evidence="5">
    <name type="scientific">Thermodesulfobium narugense</name>
    <dbReference type="NCBI Taxonomy" id="184064"/>
    <lineage>
        <taxon>Bacteria</taxon>
        <taxon>Pseudomonadati</taxon>
        <taxon>Thermodesulfobiota</taxon>
        <taxon>Thermodesulfobiia</taxon>
        <taxon>Thermodesulfobiales</taxon>
        <taxon>Thermodesulfobiaceae</taxon>
        <taxon>Thermodesulfobium</taxon>
    </lineage>
</organism>
<name>A0A7C5P9I9_9BACT</name>
<feature type="binding site" evidence="4">
    <location>
        <position position="154"/>
    </location>
    <ligand>
        <name>a divalent metal cation</name>
        <dbReference type="ChEBI" id="CHEBI:60240"/>
        <label>2</label>
    </ligand>
</feature>
<dbReference type="Pfam" id="PF01026">
    <property type="entry name" value="TatD_DNase"/>
    <property type="match status" value="1"/>
</dbReference>
<dbReference type="EMBL" id="DRUY01000036">
    <property type="protein sequence ID" value="HHI65106.1"/>
    <property type="molecule type" value="Genomic_DNA"/>
</dbReference>
<dbReference type="Gene3D" id="3.20.20.140">
    <property type="entry name" value="Metal-dependent hydrolases"/>
    <property type="match status" value="1"/>
</dbReference>
<dbReference type="CDD" id="cd01310">
    <property type="entry name" value="TatD_DNAse"/>
    <property type="match status" value="1"/>
</dbReference>
<dbReference type="GO" id="GO:0005829">
    <property type="term" value="C:cytosol"/>
    <property type="evidence" value="ECO:0007669"/>
    <property type="project" value="TreeGrafter"/>
</dbReference>
<feature type="binding site" evidence="4">
    <location>
        <position position="6"/>
    </location>
    <ligand>
        <name>a divalent metal cation</name>
        <dbReference type="ChEBI" id="CHEBI:60240"/>
        <label>1</label>
    </ligand>
</feature>
<evidence type="ECO:0000256" key="4">
    <source>
        <dbReference type="PIRSR" id="PIRSR005902-1"/>
    </source>
</evidence>
<dbReference type="GO" id="GO:0016788">
    <property type="term" value="F:hydrolase activity, acting on ester bonds"/>
    <property type="evidence" value="ECO:0007669"/>
    <property type="project" value="InterPro"/>
</dbReference>
<reference evidence="5" key="1">
    <citation type="journal article" date="2020" name="mSystems">
        <title>Genome- and Community-Level Interaction Insights into Carbon Utilization and Element Cycling Functions of Hydrothermarchaeota in Hydrothermal Sediment.</title>
        <authorList>
            <person name="Zhou Z."/>
            <person name="Liu Y."/>
            <person name="Xu W."/>
            <person name="Pan J."/>
            <person name="Luo Z.H."/>
            <person name="Li M."/>
        </authorList>
    </citation>
    <scope>NUCLEOTIDE SEQUENCE [LARGE SCALE GENOMIC DNA]</scope>
    <source>
        <strain evidence="5">SpSt-1019</strain>
    </source>
</reference>
<dbReference type="PIRSF" id="PIRSF005902">
    <property type="entry name" value="DNase_TatD"/>
    <property type="match status" value="1"/>
</dbReference>
<comment type="caution">
    <text evidence="5">The sequence shown here is derived from an EMBL/GenBank/DDBJ whole genome shotgun (WGS) entry which is preliminary data.</text>
</comment>
<dbReference type="PANTHER" id="PTHR46124:SF2">
    <property type="entry name" value="D-AMINOACYL-TRNA DEACYLASE"/>
    <property type="match status" value="1"/>
</dbReference>
<dbReference type="InterPro" id="IPR015991">
    <property type="entry name" value="TatD/YcfH-like"/>
</dbReference>
<feature type="binding site" evidence="4">
    <location>
        <position position="8"/>
    </location>
    <ligand>
        <name>a divalent metal cation</name>
        <dbReference type="ChEBI" id="CHEBI:60240"/>
        <label>1</label>
    </ligand>
</feature>
<keyword evidence="3" id="KW-0378">Hydrolase</keyword>
<evidence type="ECO:0000256" key="3">
    <source>
        <dbReference type="ARBA" id="ARBA00022801"/>
    </source>
</evidence>